<dbReference type="Proteomes" id="UP001165381">
    <property type="component" value="Unassembled WGS sequence"/>
</dbReference>
<keyword evidence="1" id="KW-0472">Membrane</keyword>
<evidence type="ECO:0000256" key="1">
    <source>
        <dbReference type="SAM" id="Phobius"/>
    </source>
</evidence>
<proteinExistence type="predicted"/>
<dbReference type="PANTHER" id="PTHR30273">
    <property type="entry name" value="PERIPLASMIC SIGNAL SENSOR AND SIGMA FACTOR ACTIVATOR FECR-RELATED"/>
    <property type="match status" value="1"/>
</dbReference>
<dbReference type="Pfam" id="PF16344">
    <property type="entry name" value="FecR_C"/>
    <property type="match status" value="1"/>
</dbReference>
<dbReference type="Pfam" id="PF04773">
    <property type="entry name" value="FecR"/>
    <property type="match status" value="1"/>
</dbReference>
<keyword evidence="1" id="KW-0812">Transmembrane</keyword>
<dbReference type="PANTHER" id="PTHR30273:SF2">
    <property type="entry name" value="PROTEIN FECR"/>
    <property type="match status" value="1"/>
</dbReference>
<protein>
    <submittedName>
        <fullName evidence="4">FecR family protein</fullName>
    </submittedName>
</protein>
<dbReference type="RefSeq" id="WP_099565659.1">
    <property type="nucleotide sequence ID" value="NZ_JAMFLZ010000002.1"/>
</dbReference>
<feature type="transmembrane region" description="Helical" evidence="1">
    <location>
        <begin position="85"/>
        <end position="104"/>
    </location>
</feature>
<evidence type="ECO:0000313" key="5">
    <source>
        <dbReference type="Proteomes" id="UP001165381"/>
    </source>
</evidence>
<gene>
    <name evidence="4" type="ORF">M3P09_05960</name>
</gene>
<comment type="caution">
    <text evidence="4">The sequence shown here is derived from an EMBL/GenBank/DDBJ whole genome shotgun (WGS) entry which is preliminary data.</text>
</comment>
<dbReference type="EMBL" id="JAMFLZ010000002">
    <property type="protein sequence ID" value="MCL6294529.1"/>
    <property type="molecule type" value="Genomic_DNA"/>
</dbReference>
<dbReference type="Gene3D" id="2.60.120.1440">
    <property type="match status" value="1"/>
</dbReference>
<evidence type="ECO:0000259" key="3">
    <source>
        <dbReference type="Pfam" id="PF16344"/>
    </source>
</evidence>
<name>A0ABT0QE62_9FLAO</name>
<reference evidence="4" key="1">
    <citation type="submission" date="2022-05" db="EMBL/GenBank/DDBJ databases">
        <authorList>
            <person name="Park J.-S."/>
        </authorList>
    </citation>
    <scope>NUCLEOTIDE SEQUENCE</scope>
    <source>
        <strain evidence="4">2012CJ34-3</strain>
    </source>
</reference>
<feature type="domain" description="Protein FecR C-terminal" evidence="3">
    <location>
        <begin position="322"/>
        <end position="390"/>
    </location>
</feature>
<evidence type="ECO:0000313" key="4">
    <source>
        <dbReference type="EMBL" id="MCL6294529.1"/>
    </source>
</evidence>
<dbReference type="InterPro" id="IPR006860">
    <property type="entry name" value="FecR"/>
</dbReference>
<organism evidence="4 5">
    <name type="scientific">Jejuia spongiicola</name>
    <dbReference type="NCBI Taxonomy" id="2942207"/>
    <lineage>
        <taxon>Bacteria</taxon>
        <taxon>Pseudomonadati</taxon>
        <taxon>Bacteroidota</taxon>
        <taxon>Flavobacteriia</taxon>
        <taxon>Flavobacteriales</taxon>
        <taxon>Flavobacteriaceae</taxon>
        <taxon>Jejuia</taxon>
    </lineage>
</organism>
<accession>A0ABT0QE62</accession>
<sequence>MSFKIIEKAIIKYLIQEANSEDLNTLSDWIQTPENQIIFEDYVKTYYKINLAMSNPDVNKIKGNLLQQINKDKNKTRKLIIRKNVIKYAAAAVLVGVLATSYFFKDKFFNNSIEDPTPTIVDTKTIVPGTDKATLTLGDGSIVVLEKGNTYQGQNANSNGEEIVYEASKQRPTEIVYNYLTIPRGGEYYVVLSDGTRVWLNSETQLKYPESFIEGETREVELVYGEAYFDVSPSTEHKGSNFKVFNKSQEVEVLGTEFNIKAYRDEVNIYTTLVEGKVVVDNGISKQNLIPNQQSNLNLEKNSIKVAVVDVEEEISWKNGVFSFKGKSLKNIMRVVSRWYDVDVIFLDKKLEELKFKGVLGKNQSIEEILSIMKSSTISDYKIEGKTIILK</sequence>
<keyword evidence="5" id="KW-1185">Reference proteome</keyword>
<feature type="domain" description="FecR protein" evidence="2">
    <location>
        <begin position="184"/>
        <end position="278"/>
    </location>
</feature>
<dbReference type="InterPro" id="IPR012373">
    <property type="entry name" value="Ferrdict_sens_TM"/>
</dbReference>
<dbReference type="Gene3D" id="3.55.50.30">
    <property type="match status" value="1"/>
</dbReference>
<keyword evidence="1" id="KW-1133">Transmembrane helix</keyword>
<dbReference type="InterPro" id="IPR032508">
    <property type="entry name" value="FecR_C"/>
</dbReference>
<evidence type="ECO:0000259" key="2">
    <source>
        <dbReference type="Pfam" id="PF04773"/>
    </source>
</evidence>